<name>A0AAP9XWF4_BURGL</name>
<dbReference type="EMBL" id="CP065600">
    <property type="protein sequence ID" value="QPQ89219.1"/>
    <property type="molecule type" value="Genomic_DNA"/>
</dbReference>
<evidence type="ECO:0000313" key="1">
    <source>
        <dbReference type="EMBL" id="QPQ89219.1"/>
    </source>
</evidence>
<evidence type="ECO:0000313" key="3">
    <source>
        <dbReference type="Proteomes" id="UP000594892"/>
    </source>
</evidence>
<evidence type="ECO:0000313" key="4">
    <source>
        <dbReference type="Proteomes" id="UP001056386"/>
    </source>
</evidence>
<gene>
    <name evidence="1" type="ORF">I6H06_06000</name>
    <name evidence="2" type="ORF">NFI99_10730</name>
</gene>
<keyword evidence="4" id="KW-1185">Reference proteome</keyword>
<dbReference type="Proteomes" id="UP001056386">
    <property type="component" value="Chromosome 2"/>
</dbReference>
<accession>A0AAP9XWF4</accession>
<proteinExistence type="predicted"/>
<dbReference type="Proteomes" id="UP000594892">
    <property type="component" value="Chromosome 1"/>
</dbReference>
<dbReference type="GeneID" id="45698996"/>
<dbReference type="EMBL" id="CP099583">
    <property type="protein sequence ID" value="USS42654.1"/>
    <property type="molecule type" value="Genomic_DNA"/>
</dbReference>
<sequence length="191" mass="21622">MQTRLMRLRRAKLFTLLRRADEHDARAVPPASFFGNVIGKYMCTFFSCLPNIASRIRLGRAHQSAANRLRRLSRQHPCYYERPDPIIWAQHCMGLAASIIDRPQEKDEPDCRDGQALLSYSIGLAAGFYGIAEGKHYALRRPIPDREWSESQLYALQALGLEHGSYIRLVVAGTASGEIGKGRPVRAGWRR</sequence>
<dbReference type="RefSeq" id="WP_127913887.1">
    <property type="nucleotide sequence ID" value="NZ_CP021075.1"/>
</dbReference>
<reference evidence="1 3" key="1">
    <citation type="submission" date="2020-12" db="EMBL/GenBank/DDBJ databases">
        <title>FDA dAtabase for Regulatory Grade micrObial Sequences (FDA-ARGOS): Supporting development and validation of Infectious Disease Dx tests.</title>
        <authorList>
            <person name="Minogue T."/>
            <person name="Wolcott M."/>
            <person name="Wasieloski L."/>
            <person name="Aguilar W."/>
            <person name="Moore D."/>
            <person name="Jaissle J."/>
            <person name="Tallon L."/>
            <person name="Sadzewicz L."/>
            <person name="Zhao X."/>
            <person name="Boylan J."/>
            <person name="Ott S."/>
            <person name="Bowen H."/>
            <person name="Vavikolanu K."/>
            <person name="Mehta A."/>
            <person name="Aluvathingal J."/>
            <person name="Nadendla S."/>
            <person name="Yan Y."/>
            <person name="Sichtig H."/>
        </authorList>
    </citation>
    <scope>NUCLEOTIDE SEQUENCE [LARGE SCALE GENOMIC DNA]</scope>
    <source>
        <strain evidence="1 3">FDAARGOS_949</strain>
    </source>
</reference>
<evidence type="ECO:0000313" key="2">
    <source>
        <dbReference type="EMBL" id="USS42654.1"/>
    </source>
</evidence>
<organism evidence="1 3">
    <name type="scientific">Burkholderia glumae</name>
    <name type="common">Pseudomonas glumae</name>
    <dbReference type="NCBI Taxonomy" id="337"/>
    <lineage>
        <taxon>Bacteria</taxon>
        <taxon>Pseudomonadati</taxon>
        <taxon>Pseudomonadota</taxon>
        <taxon>Betaproteobacteria</taxon>
        <taxon>Burkholderiales</taxon>
        <taxon>Burkholderiaceae</taxon>
        <taxon>Burkholderia</taxon>
    </lineage>
</organism>
<reference evidence="2" key="2">
    <citation type="submission" date="2022-06" db="EMBL/GenBank/DDBJ databases">
        <title>Draft genome sequence of Burkholderia glumae strain GR20004 isolated from rice panicle showing bacterial panicle blight.</title>
        <authorList>
            <person name="Choi S.Y."/>
            <person name="Lee Y.H."/>
        </authorList>
    </citation>
    <scope>NUCLEOTIDE SEQUENCE</scope>
    <source>
        <strain evidence="2">GR20004</strain>
    </source>
</reference>
<dbReference type="AlphaFoldDB" id="A0AAP9XWF4"/>
<protein>
    <submittedName>
        <fullName evidence="1">Uncharacterized protein</fullName>
    </submittedName>
</protein>